<accession>A0ABN7P7I9</accession>
<evidence type="ECO:0000313" key="2">
    <source>
        <dbReference type="Proteomes" id="UP001153148"/>
    </source>
</evidence>
<sequence length="93" mass="10523">MQPTADLCSQPLNCCIVYNFRETSRDSNGTFSSQVYQSFKYDALDQVSTGAGQSCIDQDKSFDDLVRDKWTPSVSLQETTPTFMFHYVLSDTL</sequence>
<protein>
    <submittedName>
        <fullName evidence="1">Uncharacterized protein</fullName>
    </submittedName>
</protein>
<comment type="caution">
    <text evidence="1">The sequence shown here is derived from an EMBL/GenBank/DDBJ whole genome shotgun (WGS) entry which is preliminary data.</text>
</comment>
<proteinExistence type="predicted"/>
<name>A0ABN7P7I9_TIMPD</name>
<organism evidence="1 2">
    <name type="scientific">Timema podura</name>
    <name type="common">Walking stick</name>
    <dbReference type="NCBI Taxonomy" id="61482"/>
    <lineage>
        <taxon>Eukaryota</taxon>
        <taxon>Metazoa</taxon>
        <taxon>Ecdysozoa</taxon>
        <taxon>Arthropoda</taxon>
        <taxon>Hexapoda</taxon>
        <taxon>Insecta</taxon>
        <taxon>Pterygota</taxon>
        <taxon>Neoptera</taxon>
        <taxon>Polyneoptera</taxon>
        <taxon>Phasmatodea</taxon>
        <taxon>Timematodea</taxon>
        <taxon>Timematoidea</taxon>
        <taxon>Timematidae</taxon>
        <taxon>Timema</taxon>
    </lineage>
</organism>
<dbReference type="Proteomes" id="UP001153148">
    <property type="component" value="Unassembled WGS sequence"/>
</dbReference>
<evidence type="ECO:0000313" key="1">
    <source>
        <dbReference type="EMBL" id="CAG2063026.1"/>
    </source>
</evidence>
<gene>
    <name evidence="1" type="ORF">TPAB3V08_LOCUS9974</name>
</gene>
<reference evidence="1" key="1">
    <citation type="submission" date="2021-03" db="EMBL/GenBank/DDBJ databases">
        <authorList>
            <person name="Tran Van P."/>
        </authorList>
    </citation>
    <scope>NUCLEOTIDE SEQUENCE</scope>
</reference>
<keyword evidence="2" id="KW-1185">Reference proteome</keyword>
<dbReference type="EMBL" id="CAJPIN010023795">
    <property type="protein sequence ID" value="CAG2063026.1"/>
    <property type="molecule type" value="Genomic_DNA"/>
</dbReference>